<gene>
    <name evidence="2" type="ORF">LCGC14_2007710</name>
</gene>
<dbReference type="AlphaFoldDB" id="A0A0F9FNS7"/>
<name>A0A0F9FNS7_9ZZZZ</name>
<protein>
    <submittedName>
        <fullName evidence="2">Uncharacterized protein</fullName>
    </submittedName>
</protein>
<sequence length="99" mass="10465">MALSLSLGEPRPFRFGPVLSLPFNDLLPNPAKTQIGDPKDNDGNVDGTRGRRVARDASVNRRIAGVGSHPNPPSKPLMTNDFGTASGQEPRIGSDRCGG</sequence>
<feature type="region of interest" description="Disordered" evidence="1">
    <location>
        <begin position="28"/>
        <end position="99"/>
    </location>
</feature>
<proteinExistence type="predicted"/>
<accession>A0A0F9FNS7</accession>
<evidence type="ECO:0000256" key="1">
    <source>
        <dbReference type="SAM" id="MobiDB-lite"/>
    </source>
</evidence>
<organism evidence="2">
    <name type="scientific">marine sediment metagenome</name>
    <dbReference type="NCBI Taxonomy" id="412755"/>
    <lineage>
        <taxon>unclassified sequences</taxon>
        <taxon>metagenomes</taxon>
        <taxon>ecological metagenomes</taxon>
    </lineage>
</organism>
<comment type="caution">
    <text evidence="2">The sequence shown here is derived from an EMBL/GenBank/DDBJ whole genome shotgun (WGS) entry which is preliminary data.</text>
</comment>
<dbReference type="EMBL" id="LAZR01022942">
    <property type="protein sequence ID" value="KKL80141.1"/>
    <property type="molecule type" value="Genomic_DNA"/>
</dbReference>
<reference evidence="2" key="1">
    <citation type="journal article" date="2015" name="Nature">
        <title>Complex archaea that bridge the gap between prokaryotes and eukaryotes.</title>
        <authorList>
            <person name="Spang A."/>
            <person name="Saw J.H."/>
            <person name="Jorgensen S.L."/>
            <person name="Zaremba-Niedzwiedzka K."/>
            <person name="Martijn J."/>
            <person name="Lind A.E."/>
            <person name="van Eijk R."/>
            <person name="Schleper C."/>
            <person name="Guy L."/>
            <person name="Ettema T.J."/>
        </authorList>
    </citation>
    <scope>NUCLEOTIDE SEQUENCE</scope>
</reference>
<evidence type="ECO:0000313" key="2">
    <source>
        <dbReference type="EMBL" id="KKL80141.1"/>
    </source>
</evidence>